<gene>
    <name evidence="2" type="ORF">ACFOOQ_22850</name>
</gene>
<dbReference type="RefSeq" id="WP_379730036.1">
    <property type="nucleotide sequence ID" value="NZ_JBHRYJ010000009.1"/>
</dbReference>
<dbReference type="InterPro" id="IPR006311">
    <property type="entry name" value="TAT_signal"/>
</dbReference>
<dbReference type="PANTHER" id="PTHR47495">
    <property type="entry name" value="ALDEHYDE DEHYDROGENASE"/>
    <property type="match status" value="1"/>
</dbReference>
<dbReference type="PANTHER" id="PTHR47495:SF2">
    <property type="entry name" value="ALDEHYDE DEHYDROGENASE"/>
    <property type="match status" value="1"/>
</dbReference>
<dbReference type="SMART" id="SM01008">
    <property type="entry name" value="Ald_Xan_dh_C"/>
    <property type="match status" value="1"/>
</dbReference>
<dbReference type="Gene3D" id="3.30.365.10">
    <property type="entry name" value="Aldehyde oxidase/xanthine dehydrogenase, molybdopterin binding domain"/>
    <property type="match status" value="4"/>
</dbReference>
<dbReference type="Gene3D" id="3.90.1170.50">
    <property type="entry name" value="Aldehyde oxidase/xanthine dehydrogenase, a/b hammerhead"/>
    <property type="match status" value="1"/>
</dbReference>
<accession>A0ABV7VQR3</accession>
<dbReference type="SUPFAM" id="SSF56003">
    <property type="entry name" value="Molybdenum cofactor-binding domain"/>
    <property type="match status" value="2"/>
</dbReference>
<dbReference type="Pfam" id="PF20256">
    <property type="entry name" value="MoCoBD_2"/>
    <property type="match status" value="2"/>
</dbReference>
<comment type="caution">
    <text evidence="2">The sequence shown here is derived from an EMBL/GenBank/DDBJ whole genome shotgun (WGS) entry which is preliminary data.</text>
</comment>
<dbReference type="PROSITE" id="PS51318">
    <property type="entry name" value="TAT"/>
    <property type="match status" value="1"/>
</dbReference>
<dbReference type="InterPro" id="IPR046867">
    <property type="entry name" value="AldOxase/xan_DH_MoCoBD2"/>
</dbReference>
<dbReference type="Pfam" id="PF02738">
    <property type="entry name" value="MoCoBD_1"/>
    <property type="match status" value="1"/>
</dbReference>
<feature type="domain" description="Aldehyde oxidase/xanthine dehydrogenase a/b hammerhead" evidence="1">
    <location>
        <begin position="210"/>
        <end position="288"/>
    </location>
</feature>
<dbReference type="InterPro" id="IPR000674">
    <property type="entry name" value="Ald_Oxase/Xan_DH_a/b"/>
</dbReference>
<evidence type="ECO:0000259" key="1">
    <source>
        <dbReference type="SMART" id="SM01008"/>
    </source>
</evidence>
<dbReference type="EMBL" id="JBHRYJ010000009">
    <property type="protein sequence ID" value="MFC3678403.1"/>
    <property type="molecule type" value="Genomic_DNA"/>
</dbReference>
<organism evidence="2 3">
    <name type="scientific">Ferrovibrio xuzhouensis</name>
    <dbReference type="NCBI Taxonomy" id="1576914"/>
    <lineage>
        <taxon>Bacteria</taxon>
        <taxon>Pseudomonadati</taxon>
        <taxon>Pseudomonadota</taxon>
        <taxon>Alphaproteobacteria</taxon>
        <taxon>Rhodospirillales</taxon>
        <taxon>Rhodospirillaceae</taxon>
        <taxon>Ferrovibrio</taxon>
    </lineage>
</organism>
<dbReference type="PIRSF" id="PIRSF036389">
    <property type="entry name" value="IOR_B"/>
    <property type="match status" value="1"/>
</dbReference>
<dbReference type="Proteomes" id="UP001595711">
    <property type="component" value="Unassembled WGS sequence"/>
</dbReference>
<dbReference type="InterPro" id="IPR008274">
    <property type="entry name" value="AldOxase/xan_DH_MoCoBD1"/>
</dbReference>
<keyword evidence="3" id="KW-1185">Reference proteome</keyword>
<evidence type="ECO:0000313" key="2">
    <source>
        <dbReference type="EMBL" id="MFC3678403.1"/>
    </source>
</evidence>
<dbReference type="InterPro" id="IPR052516">
    <property type="entry name" value="N-heterocyclic_Hydroxylase"/>
</dbReference>
<evidence type="ECO:0000313" key="3">
    <source>
        <dbReference type="Proteomes" id="UP001595711"/>
    </source>
</evidence>
<sequence>MSSAIETTRRSVLAFGAAAVSELVIGFGANGMLVRAATAADKASVLKTGTFIRIDNSGQIFLVNPYAEMGQGALSAVAMLVAEELEVSPYIIRSEIAPGDDKLYGHPLLGDQITGGSLGVRGAWKQMRQAGAAARIVLIEAAAKEWKVARETCRAEGGFVVHNPTNRRTPYGDLVHAASAIPVPQDPPLKAQFKVIGQSMRRTDSVEKVNGTAKYGIDVRLPGLKFAALMLSPVIDGKLVDVDPAPAMAVKGVTQVVKHPQAVAVVATNTGAARKGLAALSPGWEGGHTTLSTAELVADLSAGEKTKGLVATQGGNSAAAMTKATKVLETSFHMPMLAHAAMEPLNCTVHYRRTSCEIWVGSQGPGRARRQVAATLGLSDAAVTVHNYTIGGGFGRRLQSEWIVLAAEIASKVEGPVQICWGREQDIRHDAFRYHNHSAVRVGVDAKGMPVSFEHRVVGPSVMSWFLPGYVKDGVDLDVVNGALGSYNWPNHRVEYVRKDPPSGLVYGNWRGVGETRNCFVVETVVDDLAANAGMDPVEYRRAILKQEHRMRHVLDQVAAASKWGTPLPKGSGRGVSILEGFGSYTGVVAEVELLAQGSVRLRRITAVVDCGQAVNPNIVRQQIEGGLIFGISAALYGRVTITDGKIDQTNFHDQPVVRMNEMPEMEVIVVDSKEAPGGVGEPGTAVLAAAVTNAIKAAGGPRLYSLPIDLAVEPRA</sequence>
<dbReference type="InterPro" id="IPR037165">
    <property type="entry name" value="AldOxase/xan_DH_Mopterin-bd_sf"/>
</dbReference>
<proteinExistence type="predicted"/>
<reference evidence="3" key="1">
    <citation type="journal article" date="2019" name="Int. J. Syst. Evol. Microbiol.">
        <title>The Global Catalogue of Microorganisms (GCM) 10K type strain sequencing project: providing services to taxonomists for standard genome sequencing and annotation.</title>
        <authorList>
            <consortium name="The Broad Institute Genomics Platform"/>
            <consortium name="The Broad Institute Genome Sequencing Center for Infectious Disease"/>
            <person name="Wu L."/>
            <person name="Ma J."/>
        </authorList>
    </citation>
    <scope>NUCLEOTIDE SEQUENCE [LARGE SCALE GENOMIC DNA]</scope>
    <source>
        <strain evidence="3">KCTC 42182</strain>
    </source>
</reference>
<protein>
    <submittedName>
        <fullName evidence="2">Molybdopterin cofactor-binding domain-containing protein</fullName>
    </submittedName>
</protein>
<name>A0ABV7VQR3_9PROT</name>
<dbReference type="InterPro" id="IPR012368">
    <property type="entry name" value="OxRdtase_Mopterin-bd_su_IorB"/>
</dbReference>